<keyword evidence="2" id="KW-0597">Phosphoprotein</keyword>
<dbReference type="OMA" id="GSQYYHM"/>
<proteinExistence type="predicted"/>
<dbReference type="PANTHER" id="PTHR45681">
    <property type="entry name" value="POLYKETIDE SYNTHASE 44-RELATED"/>
    <property type="match status" value="1"/>
</dbReference>
<dbReference type="PANTHER" id="PTHR45681:SF6">
    <property type="entry name" value="POLYKETIDE SYNTHASE 37"/>
    <property type="match status" value="1"/>
</dbReference>
<dbReference type="InterPro" id="IPR016035">
    <property type="entry name" value="Acyl_Trfase/lysoPLipase"/>
</dbReference>
<dbReference type="STRING" id="5786.F0ZAB6"/>
<dbReference type="GO" id="GO:0016740">
    <property type="term" value="F:transferase activity"/>
    <property type="evidence" value="ECO:0007669"/>
    <property type="project" value="UniProtKB-KW"/>
</dbReference>
<feature type="domain" description="Malonyl-CoA:ACP transacylase (MAT)" evidence="4">
    <location>
        <begin position="13"/>
        <end position="325"/>
    </location>
</feature>
<dbReference type="eggNOG" id="KOG1202">
    <property type="taxonomic scope" value="Eukaryota"/>
</dbReference>
<dbReference type="SMART" id="SM00827">
    <property type="entry name" value="PKS_AT"/>
    <property type="match status" value="1"/>
</dbReference>
<dbReference type="InParanoid" id="F0ZAB6"/>
<dbReference type="SUPFAM" id="SSF52151">
    <property type="entry name" value="FabD/lysophospholipase-like"/>
    <property type="match status" value="1"/>
</dbReference>
<protein>
    <recommendedName>
        <fullName evidence="4">Malonyl-CoA:ACP transacylase (MAT) domain-containing protein</fullName>
    </recommendedName>
</protein>
<dbReference type="VEuPathDB" id="AmoebaDB:DICPUDRAFT_27499"/>
<dbReference type="Gene3D" id="3.40.366.10">
    <property type="entry name" value="Malonyl-Coenzyme A Acyl Carrier Protein, domain 2"/>
    <property type="match status" value="1"/>
</dbReference>
<organism evidence="5 6">
    <name type="scientific">Dictyostelium purpureum</name>
    <name type="common">Slime mold</name>
    <dbReference type="NCBI Taxonomy" id="5786"/>
    <lineage>
        <taxon>Eukaryota</taxon>
        <taxon>Amoebozoa</taxon>
        <taxon>Evosea</taxon>
        <taxon>Eumycetozoa</taxon>
        <taxon>Dictyostelia</taxon>
        <taxon>Dictyosteliales</taxon>
        <taxon>Dictyosteliaceae</taxon>
        <taxon>Dictyostelium</taxon>
    </lineage>
</organism>
<dbReference type="FunCoup" id="F0ZAB6">
    <property type="interactions" value="937"/>
</dbReference>
<name>F0ZAB6_DICPU</name>
<evidence type="ECO:0000256" key="2">
    <source>
        <dbReference type="ARBA" id="ARBA00022553"/>
    </source>
</evidence>
<dbReference type="OrthoDB" id="329835at2759"/>
<keyword evidence="6" id="KW-1185">Reference proteome</keyword>
<dbReference type="InterPro" id="IPR001227">
    <property type="entry name" value="Ac_transferase_dom_sf"/>
</dbReference>
<dbReference type="InterPro" id="IPR016036">
    <property type="entry name" value="Malonyl_transacylase_ACP-bd"/>
</dbReference>
<sequence>MDNIKNQPFIVFVFSGQGAQWNKMVLEVYECEKVFRDSMDEIDNIMKEKYYGYSVLDKLKTLNDELDPEINSNQEITQTALLMVQVSLYKLYKHLGLLPNMIVGHSFGEVVGSYASGMIPDLETLCYIIYNRGKLQQTTFGCGRTMMWIDLGEHEYMNQFSKQFPTIEIACLLSPTNIVIGGETADIEKINSVLKSKSIYTKVLSIPTAFHNSCQDVLKDDILKLKFKSNPPLIPHSSTVYGKLFNEELYFNNQYMFDNLRDQARFAHGISAIYKHVEENKLGDNIVFVEIGPRPSILNYVKKLIPKESSYFSSVSLLCSIQRDKGTQAINEMLNSVKLKGYNNLI</sequence>
<dbReference type="Proteomes" id="UP000001064">
    <property type="component" value="Unassembled WGS sequence"/>
</dbReference>
<dbReference type="RefSeq" id="XP_003284347.1">
    <property type="nucleotide sequence ID" value="XM_003284299.1"/>
</dbReference>
<keyword evidence="3" id="KW-0808">Transferase</keyword>
<dbReference type="AlphaFoldDB" id="F0ZAB6"/>
<evidence type="ECO:0000313" key="6">
    <source>
        <dbReference type="Proteomes" id="UP000001064"/>
    </source>
</evidence>
<accession>F0ZAB6</accession>
<dbReference type="EMBL" id="GL870963">
    <property type="protein sequence ID" value="EGC39095.1"/>
    <property type="molecule type" value="Genomic_DNA"/>
</dbReference>
<keyword evidence="1" id="KW-0596">Phosphopantetheine</keyword>
<evidence type="ECO:0000259" key="4">
    <source>
        <dbReference type="SMART" id="SM00827"/>
    </source>
</evidence>
<dbReference type="GO" id="GO:0016491">
    <property type="term" value="F:oxidoreductase activity"/>
    <property type="evidence" value="ECO:0000318"/>
    <property type="project" value="GO_Central"/>
</dbReference>
<dbReference type="KEGG" id="dpp:DICPUDRAFT_27499"/>
<dbReference type="Pfam" id="PF00698">
    <property type="entry name" value="Acyl_transf_1"/>
    <property type="match status" value="1"/>
</dbReference>
<reference evidence="6" key="1">
    <citation type="journal article" date="2011" name="Genome Biol.">
        <title>Comparative genomics of the social amoebae Dictyostelium discoideum and Dictyostelium purpureum.</title>
        <authorList>
            <consortium name="US DOE Joint Genome Institute (JGI-PGF)"/>
            <person name="Sucgang R."/>
            <person name="Kuo A."/>
            <person name="Tian X."/>
            <person name="Salerno W."/>
            <person name="Parikh A."/>
            <person name="Feasley C.L."/>
            <person name="Dalin E."/>
            <person name="Tu H."/>
            <person name="Huang E."/>
            <person name="Barry K."/>
            <person name="Lindquist E."/>
            <person name="Shapiro H."/>
            <person name="Bruce D."/>
            <person name="Schmutz J."/>
            <person name="Salamov A."/>
            <person name="Fey P."/>
            <person name="Gaudet P."/>
            <person name="Anjard C."/>
            <person name="Babu M.M."/>
            <person name="Basu S."/>
            <person name="Bushmanova Y."/>
            <person name="van der Wel H."/>
            <person name="Katoh-Kurasawa M."/>
            <person name="Dinh C."/>
            <person name="Coutinho P.M."/>
            <person name="Saito T."/>
            <person name="Elias M."/>
            <person name="Schaap P."/>
            <person name="Kay R.R."/>
            <person name="Henrissat B."/>
            <person name="Eichinger L."/>
            <person name="Rivero F."/>
            <person name="Putnam N.H."/>
            <person name="West C.M."/>
            <person name="Loomis W.F."/>
            <person name="Chisholm R.L."/>
            <person name="Shaulsky G."/>
            <person name="Strassmann J.E."/>
            <person name="Queller D.C."/>
            <person name="Kuspa A."/>
            <person name="Grigoriev I.V."/>
        </authorList>
    </citation>
    <scope>NUCLEOTIDE SEQUENCE [LARGE SCALE GENOMIC DNA]</scope>
    <source>
        <strain evidence="6">QSDP1</strain>
    </source>
</reference>
<dbReference type="SUPFAM" id="SSF55048">
    <property type="entry name" value="Probable ACP-binding domain of malonyl-CoA ACP transacylase"/>
    <property type="match status" value="1"/>
</dbReference>
<dbReference type="GeneID" id="10510281"/>
<dbReference type="InterPro" id="IPR014043">
    <property type="entry name" value="Acyl_transferase_dom"/>
</dbReference>
<gene>
    <name evidence="5" type="ORF">DICPUDRAFT_27499</name>
</gene>
<evidence type="ECO:0000256" key="1">
    <source>
        <dbReference type="ARBA" id="ARBA00022450"/>
    </source>
</evidence>
<evidence type="ECO:0000313" key="5">
    <source>
        <dbReference type="EMBL" id="EGC39095.1"/>
    </source>
</evidence>
<dbReference type="InterPro" id="IPR050444">
    <property type="entry name" value="Polyketide_Synthase"/>
</dbReference>
<evidence type="ECO:0000256" key="3">
    <source>
        <dbReference type="ARBA" id="ARBA00022679"/>
    </source>
</evidence>